<dbReference type="EMBL" id="CAXAMM010043384">
    <property type="protein sequence ID" value="CAK9109826.1"/>
    <property type="molecule type" value="Genomic_DNA"/>
</dbReference>
<proteinExistence type="predicted"/>
<protein>
    <submittedName>
        <fullName evidence="1">Alpha-agarase</fullName>
    </submittedName>
</protein>
<comment type="caution">
    <text evidence="1">The sequence shown here is derived from an EMBL/GenBank/DDBJ whole genome shotgun (WGS) entry which is preliminary data.</text>
</comment>
<keyword evidence="2" id="KW-1185">Reference proteome</keyword>
<dbReference type="Proteomes" id="UP001642464">
    <property type="component" value="Unassembled WGS sequence"/>
</dbReference>
<accession>A0ABP0SBT1</accession>
<sequence length="1765" mass="186847">MTLTDQTALWPIAANCGDPEEQVLALGAGIAGSTGHWATTQLWRREPLDAQGYRVCWCASSKNCSDVTQFQTQVGIFHVKDLVSDFAGDLIAVAISGNATIGFALEADGYRDVSSGMVTVLDVNGDVITYSAGVVSTASITCSEPGCSADAELLLASDVLRHCRLSASIFQTDFVGTNERLEWIKVQGLPVLTDCRPGKACETSSEFYCLQDFDISSFIPDTGSVLISAKISQAVDSCPKSGSYLHMNLQLSCLAEVARESAESFESFSPLPNASSYTDPFGTFFAINNSTGRGHIEMSKIAYELSSHQCSVGHLCVLRLPGWGTGAGRRHALRLLRTNVSCGATGAVDGVDGISSATGLGGNFTADAESDGLFVLGTPVGYDVEVSFKICLGIDPEEETDFQFHMGHFFLIGPYPQQHQNCTALHDCLLGPFAGQLSSIDLVAFVPMDHACGDQRDSFVASNTAHALSAALDLSLSGKQDLPVGGVWRLCFCTAMFEHCDDASDFRVDAGLLVVAGPNNLQQDQFCFAGHACHLGPFSGQNLSDADKLALTSSGCDAASLSSFSNVSNVNEYRQVILSANETRLGSNWVMCYCTALSRGCVSFGDFTLQVGHLVIRGPSPLEQHMQCHVAEDCILGDFTGHWLSPSDRLAAVSASSATSCGDAFSPLVLQGSSKPVFLAASGDCTQPHRRNCTVRSFLIGLDAAGAAAGGDLPYGGTWRICYCPSHEGCRNASSYAVEVGMLTVHGPPNRKVERTCVAGDVCEIANMSSLDLQDSSSLMLLDTCGQQPQSLMLSGWPQGGISLPSDGETVSWGASAVIAAGSDFRLCWCRNSTQCSLAGDFRVDIGSLRFVGPHPISLAPHPVAQDRTCVSGQPCALVGVSGNDLSESEQFLVMHTCGSEQFLVSLPSSTSTERLLTVPGGQYRLCWCSSMLDCLNSTDFRVDIGSIFIQGPAPLLQDRTCVAGRTCFVNMTGILSPRDRLLVQNTCGDVQGTVMRWPNAGLSWPADSLFSWGEDIIVSSAGGIYRLCWCTIPGAEEHAGEAALVSAAGQCSAAEDFLVDVGALTLIGPGPQPNLLTSWTASVEPLVQQRTCISGLECDIHGLTGTHLSTQDSFMVLNTCGHHAIIPRAGCLLSLSGYVSEFDHVTVLETCGHHEALVQKFPLEAQANGLISHVSASGALFAWVDVSSAGGQYRLCWCSSFTKCSTAEDYQTDLGALHLVGPFGHTSAGHRTFTCFTGQVCDASGVSGLYLSENDAYAVHDTCGEQLVPRFPEYGRSVSTGRNGDSTVFAGVVLLTVGLYRLCWCAEKKDIPGYTTDASSCATDFGSLHLLGPLLEQHSTCVSGQSCLLPDMSFFGGTAGPSMTPLPGKLAVLETCGVASRVRGFPLSQLPLSNSENPIGDFYSDQISTAGGQYSLCWCAATPGPCLEDDEFLVSVGHIYIIGPHQLLQKTCISGQKCRLDGLLGTSISDEDSLLIADTCGTYTSLIPQAVNAGLATELPSGKIAMWGREAMTSAGGQYRMCWCSRLSRCSESTDFVTDMGSLVIVGPTPLHLERTCLAGFDCTIDLAGKYLSNGDQMLLSETCGVASSPVPAFQAVHLTVTLGFGALVSWDNDLEMPGSYRLCWCSTESPCLVAEDFKTDVGMLTVVGLGLQDKTCVSGLPCNIDISESSISPEDHFLVMQTCGTIDGAIDGFPGAVSQVGSNEALLSWGRFLALPVTAAGGLYRLCWCPRPNTLSKSQELVASCGDSARPTVSLPFLPNAIT</sequence>
<gene>
    <name evidence="1" type="ORF">SCF082_LOCUS51027</name>
</gene>
<evidence type="ECO:0000313" key="1">
    <source>
        <dbReference type="EMBL" id="CAK9109826.1"/>
    </source>
</evidence>
<organism evidence="1 2">
    <name type="scientific">Durusdinium trenchii</name>
    <dbReference type="NCBI Taxonomy" id="1381693"/>
    <lineage>
        <taxon>Eukaryota</taxon>
        <taxon>Sar</taxon>
        <taxon>Alveolata</taxon>
        <taxon>Dinophyceae</taxon>
        <taxon>Suessiales</taxon>
        <taxon>Symbiodiniaceae</taxon>
        <taxon>Durusdinium</taxon>
    </lineage>
</organism>
<evidence type="ECO:0000313" key="2">
    <source>
        <dbReference type="Proteomes" id="UP001642464"/>
    </source>
</evidence>
<reference evidence="1 2" key="1">
    <citation type="submission" date="2024-02" db="EMBL/GenBank/DDBJ databases">
        <authorList>
            <person name="Chen Y."/>
            <person name="Shah S."/>
            <person name="Dougan E. K."/>
            <person name="Thang M."/>
            <person name="Chan C."/>
        </authorList>
    </citation>
    <scope>NUCLEOTIDE SEQUENCE [LARGE SCALE GENOMIC DNA]</scope>
</reference>
<name>A0ABP0SBT1_9DINO</name>